<organism evidence="2 3">
    <name type="scientific">Claviceps africana</name>
    <dbReference type="NCBI Taxonomy" id="83212"/>
    <lineage>
        <taxon>Eukaryota</taxon>
        <taxon>Fungi</taxon>
        <taxon>Dikarya</taxon>
        <taxon>Ascomycota</taxon>
        <taxon>Pezizomycotina</taxon>
        <taxon>Sordariomycetes</taxon>
        <taxon>Hypocreomycetidae</taxon>
        <taxon>Hypocreales</taxon>
        <taxon>Clavicipitaceae</taxon>
        <taxon>Claviceps</taxon>
    </lineage>
</organism>
<name>A0A8K0J7P0_9HYPO</name>
<evidence type="ECO:0000256" key="1">
    <source>
        <dbReference type="SAM" id="MobiDB-lite"/>
    </source>
</evidence>
<feature type="compositionally biased region" description="Basic and acidic residues" evidence="1">
    <location>
        <begin position="248"/>
        <end position="278"/>
    </location>
</feature>
<comment type="caution">
    <text evidence="2">The sequence shown here is derived from an EMBL/GenBank/DDBJ whole genome shotgun (WGS) entry which is preliminary data.</text>
</comment>
<proteinExistence type="predicted"/>
<dbReference type="Proteomes" id="UP000811619">
    <property type="component" value="Unassembled WGS sequence"/>
</dbReference>
<feature type="region of interest" description="Disordered" evidence="1">
    <location>
        <begin position="234"/>
        <end position="278"/>
    </location>
</feature>
<protein>
    <submittedName>
        <fullName evidence="2">Uncharacterized protein</fullName>
    </submittedName>
</protein>
<gene>
    <name evidence="2" type="ORF">E4U42_003163</name>
</gene>
<accession>A0A8K0J7P0</accession>
<feature type="non-terminal residue" evidence="2">
    <location>
        <position position="278"/>
    </location>
</feature>
<dbReference type="EMBL" id="SRPY01000256">
    <property type="protein sequence ID" value="KAG5926568.1"/>
    <property type="molecule type" value="Genomic_DNA"/>
</dbReference>
<reference evidence="2" key="1">
    <citation type="journal article" date="2020" name="bioRxiv">
        <title>Whole genome comparisons of ergot fungi reveals the divergence and evolution of species within the genus Claviceps are the result of varying mechanisms driving genome evolution and host range expansion.</title>
        <authorList>
            <person name="Wyka S.A."/>
            <person name="Mondo S.J."/>
            <person name="Liu M."/>
            <person name="Dettman J."/>
            <person name="Nalam V."/>
            <person name="Broders K.D."/>
        </authorList>
    </citation>
    <scope>NUCLEOTIDE SEQUENCE</scope>
    <source>
        <strain evidence="2">CCC 489</strain>
    </source>
</reference>
<keyword evidence="3" id="KW-1185">Reference proteome</keyword>
<evidence type="ECO:0000313" key="3">
    <source>
        <dbReference type="Proteomes" id="UP000811619"/>
    </source>
</evidence>
<dbReference type="AlphaFoldDB" id="A0A8K0J7P0"/>
<sequence length="278" mass="31243">MSAEDAQQKGVLEMIWTHRFYRSKPSERSLLRTVAGQRPGMTTRPEVASAGLCEAISEVDEPEHYDIDGPTMRTPPGWIVPSPSMTTSETAQFNPGAFSWLYNDTDVPYLYQYPETAFHQNVSACPACPGQQEIPSANSVWDYSWPMPMPYQLDSGQVEDTAWALDNWQGDPWQFYDSTTGDAGQSQNDLYQPYLASLTGNPGHDQGLLTPLQDCFVAFNQQYDILSSSLRTEPLPLDQTHGQEAVVEDAKEESNLEAIRRDTTHPSRKRGPFDSQRR</sequence>
<evidence type="ECO:0000313" key="2">
    <source>
        <dbReference type="EMBL" id="KAG5926568.1"/>
    </source>
</evidence>